<dbReference type="EMBL" id="OX460345">
    <property type="protein sequence ID" value="CAI9173479.1"/>
    <property type="molecule type" value="Genomic_DNA"/>
</dbReference>
<dbReference type="Proteomes" id="UP001176941">
    <property type="component" value="Chromosome 34"/>
</dbReference>
<accession>A0ABN8ZI82</accession>
<name>A0ABN8ZI82_RANTA</name>
<protein>
    <submittedName>
        <fullName evidence="2">Uncharacterized protein</fullName>
    </submittedName>
</protein>
<feature type="region of interest" description="Disordered" evidence="1">
    <location>
        <begin position="32"/>
        <end position="104"/>
    </location>
</feature>
<sequence length="122" mass="13598">MDHIFGASLVQSRTAGPIKSSLLLPRLSLKSRAKESDETNSPPPASYPHRPYVSYKEEVDQSQEQHMDLPTQGARSPARQSLPARIKSDKCPRPSPPQPKALSSSEIHLCWSIRTSLSQHSW</sequence>
<evidence type="ECO:0000256" key="1">
    <source>
        <dbReference type="SAM" id="MobiDB-lite"/>
    </source>
</evidence>
<feature type="compositionally biased region" description="Basic and acidic residues" evidence="1">
    <location>
        <begin position="55"/>
        <end position="67"/>
    </location>
</feature>
<evidence type="ECO:0000313" key="2">
    <source>
        <dbReference type="EMBL" id="CAI9173479.1"/>
    </source>
</evidence>
<reference evidence="2" key="1">
    <citation type="submission" date="2023-04" db="EMBL/GenBank/DDBJ databases">
        <authorList>
            <consortium name="ELIXIR-Norway"/>
        </authorList>
    </citation>
    <scope>NUCLEOTIDE SEQUENCE [LARGE SCALE GENOMIC DNA]</scope>
</reference>
<proteinExistence type="predicted"/>
<organism evidence="2 3">
    <name type="scientific">Rangifer tarandus platyrhynchus</name>
    <name type="common">Svalbard reindeer</name>
    <dbReference type="NCBI Taxonomy" id="3082113"/>
    <lineage>
        <taxon>Eukaryota</taxon>
        <taxon>Metazoa</taxon>
        <taxon>Chordata</taxon>
        <taxon>Craniata</taxon>
        <taxon>Vertebrata</taxon>
        <taxon>Euteleostomi</taxon>
        <taxon>Mammalia</taxon>
        <taxon>Eutheria</taxon>
        <taxon>Laurasiatheria</taxon>
        <taxon>Artiodactyla</taxon>
        <taxon>Ruminantia</taxon>
        <taxon>Pecora</taxon>
        <taxon>Cervidae</taxon>
        <taxon>Odocoileinae</taxon>
        <taxon>Rangifer</taxon>
    </lineage>
</organism>
<evidence type="ECO:0000313" key="3">
    <source>
        <dbReference type="Proteomes" id="UP001176941"/>
    </source>
</evidence>
<gene>
    <name evidence="2" type="ORF">MRATA1EN1_LOCUS22441</name>
</gene>
<keyword evidence="3" id="KW-1185">Reference proteome</keyword>